<evidence type="ECO:0000313" key="4">
    <source>
        <dbReference type="Proteomes" id="UP000509126"/>
    </source>
</evidence>
<evidence type="ECO:0000313" key="3">
    <source>
        <dbReference type="EMBL" id="QKU22627.1"/>
    </source>
</evidence>
<keyword evidence="3" id="KW-0808">Transferase</keyword>
<dbReference type="InterPro" id="IPR002654">
    <property type="entry name" value="Glyco_trans_25"/>
</dbReference>
<accession>A0A6N1MY18</accession>
<protein>
    <submittedName>
        <fullName evidence="3">Glycosyltransferase family 25 protein</fullName>
    </submittedName>
</protein>
<sequence>MKFVTYLINLDGSDQRLEQATTQLNAVNWPFERFSAFDGRGKALTEFSQYDDQGAQDLLGRSLMNSELGCYLSHYGCAEKFLTIDADYLVVLEDDMKIDDNFHQQLQATLEYLDQHQELDWYLVNIAAKKKKFAKDITQLNSMSLWHAFYFPIRGLGLIWSRQGAQAFLEAGKSINMPVDIFFQSWLSQNGKGLGVWPPFVRPAGVDSDILGTVATQGVARKALENRSSSYGWKKQKRMWRDRGYALKHMLIK</sequence>
<organism evidence="3 4">
    <name type="scientific">Acinetobacter lwoffii</name>
    <dbReference type="NCBI Taxonomy" id="28090"/>
    <lineage>
        <taxon>Bacteria</taxon>
        <taxon>Pseudomonadati</taxon>
        <taxon>Pseudomonadota</taxon>
        <taxon>Gammaproteobacteria</taxon>
        <taxon>Moraxellales</taxon>
        <taxon>Moraxellaceae</taxon>
        <taxon>Acinetobacter</taxon>
    </lineage>
</organism>
<dbReference type="Proteomes" id="UP000509126">
    <property type="component" value="Chromosome"/>
</dbReference>
<reference evidence="3 4" key="1">
    <citation type="submission" date="2019-11" db="EMBL/GenBank/DDBJ databases">
        <title>FDA dAtabase for Regulatory Grade micrObial Sequences (FDA-ARGOS): Supporting development and validation of Infectious Disease Dx tests.</title>
        <authorList>
            <person name="Patel R."/>
            <person name="Rucinski S."/>
            <person name="Tallon L."/>
            <person name="Sadzewicz L."/>
            <person name="Vavikolanu K."/>
            <person name="Mehta A."/>
            <person name="Aluvathingal J."/>
            <person name="Nadendla S."/>
            <person name="Nandy P."/>
            <person name="Geyer C."/>
            <person name="Yan Y."/>
            <person name="Sichtig H."/>
        </authorList>
    </citation>
    <scope>NUCLEOTIDE SEQUENCE [LARGE SCALE GENOMIC DNA]</scope>
    <source>
        <strain evidence="3 4">FDAARGOS_557</strain>
    </source>
</reference>
<evidence type="ECO:0000259" key="1">
    <source>
        <dbReference type="Pfam" id="PF01755"/>
    </source>
</evidence>
<dbReference type="EMBL" id="JAUUUS010000207">
    <property type="protein sequence ID" value="MDP1448065.1"/>
    <property type="molecule type" value="Genomic_DNA"/>
</dbReference>
<proteinExistence type="predicted"/>
<dbReference type="AlphaFoldDB" id="A0A6N1MY18"/>
<evidence type="ECO:0000313" key="2">
    <source>
        <dbReference type="EMBL" id="MDP1448065.1"/>
    </source>
</evidence>
<dbReference type="CDD" id="cd06532">
    <property type="entry name" value="Glyco_transf_25"/>
    <property type="match status" value="1"/>
</dbReference>
<dbReference type="EMBL" id="CP054803">
    <property type="protein sequence ID" value="QKU22627.1"/>
    <property type="molecule type" value="Genomic_DNA"/>
</dbReference>
<reference evidence="2" key="2">
    <citation type="submission" date="2023-07" db="EMBL/GenBank/DDBJ databases">
        <title>Dynamics of blaOXA-23 gene transmission in Acinetobacter spp. from contaminated veterinary surfaces.</title>
        <authorList>
            <person name="Moreira Da Silva J."/>
            <person name="Menezes J."/>
            <person name="Fernandes L."/>
            <person name="Marques C."/>
            <person name="Amaral A."/>
            <person name="Timofte D."/>
            <person name="Pomba C."/>
        </authorList>
    </citation>
    <scope>NUCLEOTIDE SEQUENCE</scope>
    <source>
        <strain evidence="2">CMVB11Z4A1</strain>
    </source>
</reference>
<dbReference type="Pfam" id="PF01755">
    <property type="entry name" value="Glyco_transf_25"/>
    <property type="match status" value="1"/>
</dbReference>
<name>A0A6N1MY18_ACILW</name>
<dbReference type="GO" id="GO:0016740">
    <property type="term" value="F:transferase activity"/>
    <property type="evidence" value="ECO:0007669"/>
    <property type="project" value="UniProtKB-KW"/>
</dbReference>
<dbReference type="Proteomes" id="UP001242129">
    <property type="component" value="Unassembled WGS sequence"/>
</dbReference>
<feature type="domain" description="Glycosyl transferase family 25" evidence="1">
    <location>
        <begin position="5"/>
        <end position="182"/>
    </location>
</feature>
<gene>
    <name evidence="3" type="ORF">FOB19_15250</name>
    <name evidence="2" type="ORF">Q8G51_09745</name>
</gene>
<dbReference type="RefSeq" id="WP_164542782.1">
    <property type="nucleotide sequence ID" value="NZ_CP054803.1"/>
</dbReference>